<organism evidence="3 4">
    <name type="scientific">Hyaloscypha variabilis (strain UAMH 11265 / GT02V1 / F)</name>
    <name type="common">Meliniomyces variabilis</name>
    <dbReference type="NCBI Taxonomy" id="1149755"/>
    <lineage>
        <taxon>Eukaryota</taxon>
        <taxon>Fungi</taxon>
        <taxon>Dikarya</taxon>
        <taxon>Ascomycota</taxon>
        <taxon>Pezizomycotina</taxon>
        <taxon>Leotiomycetes</taxon>
        <taxon>Helotiales</taxon>
        <taxon>Hyaloscyphaceae</taxon>
        <taxon>Hyaloscypha</taxon>
        <taxon>Hyaloscypha variabilis</taxon>
    </lineage>
</organism>
<keyword evidence="2" id="KW-0472">Membrane</keyword>
<feature type="region of interest" description="Disordered" evidence="1">
    <location>
        <begin position="1"/>
        <end position="22"/>
    </location>
</feature>
<keyword evidence="4" id="KW-1185">Reference proteome</keyword>
<protein>
    <submittedName>
        <fullName evidence="3">Uncharacterized protein</fullName>
    </submittedName>
</protein>
<keyword evidence="2" id="KW-0812">Transmembrane</keyword>
<evidence type="ECO:0000313" key="3">
    <source>
        <dbReference type="EMBL" id="PMD49096.1"/>
    </source>
</evidence>
<dbReference type="Proteomes" id="UP000235786">
    <property type="component" value="Unassembled WGS sequence"/>
</dbReference>
<feature type="transmembrane region" description="Helical" evidence="2">
    <location>
        <begin position="98"/>
        <end position="123"/>
    </location>
</feature>
<evidence type="ECO:0000256" key="2">
    <source>
        <dbReference type="SAM" id="Phobius"/>
    </source>
</evidence>
<dbReference type="AlphaFoldDB" id="A0A2J6SEA9"/>
<keyword evidence="2" id="KW-1133">Transmembrane helix</keyword>
<reference evidence="3 4" key="1">
    <citation type="submission" date="2016-04" db="EMBL/GenBank/DDBJ databases">
        <title>A degradative enzymes factory behind the ericoid mycorrhizal symbiosis.</title>
        <authorList>
            <consortium name="DOE Joint Genome Institute"/>
            <person name="Martino E."/>
            <person name="Morin E."/>
            <person name="Grelet G."/>
            <person name="Kuo A."/>
            <person name="Kohler A."/>
            <person name="Daghino S."/>
            <person name="Barry K."/>
            <person name="Choi C."/>
            <person name="Cichocki N."/>
            <person name="Clum A."/>
            <person name="Copeland A."/>
            <person name="Hainaut M."/>
            <person name="Haridas S."/>
            <person name="Labutti K."/>
            <person name="Lindquist E."/>
            <person name="Lipzen A."/>
            <person name="Khouja H.-R."/>
            <person name="Murat C."/>
            <person name="Ohm R."/>
            <person name="Olson A."/>
            <person name="Spatafora J."/>
            <person name="Veneault-Fourrey C."/>
            <person name="Henrissat B."/>
            <person name="Grigoriev I."/>
            <person name="Martin F."/>
            <person name="Perotto S."/>
        </authorList>
    </citation>
    <scope>NUCLEOTIDE SEQUENCE [LARGE SCALE GENOMIC DNA]</scope>
    <source>
        <strain evidence="3 4">F</strain>
    </source>
</reference>
<feature type="region of interest" description="Disordered" evidence="1">
    <location>
        <begin position="124"/>
        <end position="164"/>
    </location>
</feature>
<gene>
    <name evidence="3" type="ORF">L207DRAFT_627701</name>
</gene>
<proteinExistence type="predicted"/>
<evidence type="ECO:0000256" key="1">
    <source>
        <dbReference type="SAM" id="MobiDB-lite"/>
    </source>
</evidence>
<accession>A0A2J6SEA9</accession>
<evidence type="ECO:0000313" key="4">
    <source>
        <dbReference type="Proteomes" id="UP000235786"/>
    </source>
</evidence>
<name>A0A2J6SEA9_HYAVF</name>
<dbReference type="EMBL" id="KZ613937">
    <property type="protein sequence ID" value="PMD49096.1"/>
    <property type="molecule type" value="Genomic_DNA"/>
</dbReference>
<sequence length="252" mass="26916">MIDPSMAIASSAEHPSITPRDTRPTTVKYELEKMWIDLEALSMLSWYWISLDWLHLQCAKIWGTSHTNSTSKDEPFINKLRAPIISPRARICGLTTRTLWIGFVTVLVVLGAAVGGGVGGGLAASHSTTTSPQGQSSSTASSPTSASSTSSSPYSTASSTATNSDPPCLLKALQSPLVHLFGINQLALVGIEGPQIIDSIKRRCVLKRLIALLNTWIIPDVYGAVIFVGPSENLARIGFLAIMSTSGRRSHA</sequence>